<dbReference type="STRING" id="6573.A0A210R5S2"/>
<dbReference type="PANTHER" id="PTHR23104:SF1">
    <property type="entry name" value="EF-HAND DOMAIN-CONTAINING PROTEIN"/>
    <property type="match status" value="1"/>
</dbReference>
<evidence type="ECO:0000313" key="8">
    <source>
        <dbReference type="Proteomes" id="UP000242188"/>
    </source>
</evidence>
<feature type="domain" description="EF-hand" evidence="6">
    <location>
        <begin position="230"/>
        <end position="265"/>
    </location>
</feature>
<keyword evidence="2" id="KW-0677">Repeat</keyword>
<comment type="caution">
    <text evidence="7">The sequence shown here is derived from an EMBL/GenBank/DDBJ whole genome shotgun (WGS) entry which is preliminary data.</text>
</comment>
<dbReference type="EMBL" id="NEDP02000201">
    <property type="protein sequence ID" value="OWF56417.1"/>
    <property type="molecule type" value="Genomic_DNA"/>
</dbReference>
<dbReference type="AlphaFoldDB" id="A0A210R5S2"/>
<dbReference type="PROSITE" id="PS50222">
    <property type="entry name" value="EF_HAND_2"/>
    <property type="match status" value="1"/>
</dbReference>
<evidence type="ECO:0000256" key="4">
    <source>
        <dbReference type="SAM" id="MobiDB-lite"/>
    </source>
</evidence>
<protein>
    <submittedName>
        <fullName evidence="7">Multiple coagulation factor deficiency protein 2-like</fullName>
    </submittedName>
</protein>
<evidence type="ECO:0000313" key="7">
    <source>
        <dbReference type="EMBL" id="OWF56417.1"/>
    </source>
</evidence>
<feature type="chain" id="PRO_5012849320" evidence="5">
    <location>
        <begin position="21"/>
        <end position="270"/>
    </location>
</feature>
<organism evidence="7 8">
    <name type="scientific">Mizuhopecten yessoensis</name>
    <name type="common">Japanese scallop</name>
    <name type="synonym">Patinopecten yessoensis</name>
    <dbReference type="NCBI Taxonomy" id="6573"/>
    <lineage>
        <taxon>Eukaryota</taxon>
        <taxon>Metazoa</taxon>
        <taxon>Spiralia</taxon>
        <taxon>Lophotrochozoa</taxon>
        <taxon>Mollusca</taxon>
        <taxon>Bivalvia</taxon>
        <taxon>Autobranchia</taxon>
        <taxon>Pteriomorphia</taxon>
        <taxon>Pectinida</taxon>
        <taxon>Pectinoidea</taxon>
        <taxon>Pectinidae</taxon>
        <taxon>Mizuhopecten</taxon>
    </lineage>
</organism>
<dbReference type="PANTHER" id="PTHR23104">
    <property type="entry name" value="MULTIPLE COAGULATION FACTOR DEFICIENCY PROTEIN 2 NEURAL STEM CELL DERIVED NEURONAL SURVIVAL PROTEIN"/>
    <property type="match status" value="1"/>
</dbReference>
<keyword evidence="3" id="KW-0106">Calcium</keyword>
<feature type="signal peptide" evidence="5">
    <location>
        <begin position="1"/>
        <end position="20"/>
    </location>
</feature>
<dbReference type="Pfam" id="PF13499">
    <property type="entry name" value="EF-hand_7"/>
    <property type="match status" value="1"/>
</dbReference>
<dbReference type="GO" id="GO:0005509">
    <property type="term" value="F:calcium ion binding"/>
    <property type="evidence" value="ECO:0007669"/>
    <property type="project" value="InterPro"/>
</dbReference>
<keyword evidence="8" id="KW-1185">Reference proteome</keyword>
<evidence type="ECO:0000256" key="1">
    <source>
        <dbReference type="ARBA" id="ARBA00022729"/>
    </source>
</evidence>
<dbReference type="InterPro" id="IPR002048">
    <property type="entry name" value="EF_hand_dom"/>
</dbReference>
<dbReference type="InterPro" id="IPR018247">
    <property type="entry name" value="EF_Hand_1_Ca_BS"/>
</dbReference>
<proteinExistence type="predicted"/>
<accession>A0A210R5S2</accession>
<keyword evidence="1 5" id="KW-0732">Signal</keyword>
<reference evidence="7 8" key="1">
    <citation type="journal article" date="2017" name="Nat. Ecol. Evol.">
        <title>Scallop genome provides insights into evolution of bilaterian karyotype and development.</title>
        <authorList>
            <person name="Wang S."/>
            <person name="Zhang J."/>
            <person name="Jiao W."/>
            <person name="Li J."/>
            <person name="Xun X."/>
            <person name="Sun Y."/>
            <person name="Guo X."/>
            <person name="Huan P."/>
            <person name="Dong B."/>
            <person name="Zhang L."/>
            <person name="Hu X."/>
            <person name="Sun X."/>
            <person name="Wang J."/>
            <person name="Zhao C."/>
            <person name="Wang Y."/>
            <person name="Wang D."/>
            <person name="Huang X."/>
            <person name="Wang R."/>
            <person name="Lv J."/>
            <person name="Li Y."/>
            <person name="Zhang Z."/>
            <person name="Liu B."/>
            <person name="Lu W."/>
            <person name="Hui Y."/>
            <person name="Liang J."/>
            <person name="Zhou Z."/>
            <person name="Hou R."/>
            <person name="Li X."/>
            <person name="Liu Y."/>
            <person name="Li H."/>
            <person name="Ning X."/>
            <person name="Lin Y."/>
            <person name="Zhao L."/>
            <person name="Xing Q."/>
            <person name="Dou J."/>
            <person name="Li Y."/>
            <person name="Mao J."/>
            <person name="Guo H."/>
            <person name="Dou H."/>
            <person name="Li T."/>
            <person name="Mu C."/>
            <person name="Jiang W."/>
            <person name="Fu Q."/>
            <person name="Fu X."/>
            <person name="Miao Y."/>
            <person name="Liu J."/>
            <person name="Yu Q."/>
            <person name="Li R."/>
            <person name="Liao H."/>
            <person name="Li X."/>
            <person name="Kong Y."/>
            <person name="Jiang Z."/>
            <person name="Chourrout D."/>
            <person name="Li R."/>
            <person name="Bao Z."/>
        </authorList>
    </citation>
    <scope>NUCLEOTIDE SEQUENCE [LARGE SCALE GENOMIC DNA]</scope>
    <source>
        <strain evidence="7 8">PY_sf001</strain>
    </source>
</reference>
<dbReference type="OrthoDB" id="289247at2759"/>
<dbReference type="Gene3D" id="1.10.238.10">
    <property type="entry name" value="EF-hand"/>
    <property type="match status" value="1"/>
</dbReference>
<dbReference type="InterPro" id="IPR011992">
    <property type="entry name" value="EF-hand-dom_pair"/>
</dbReference>
<feature type="compositionally biased region" description="Low complexity" evidence="4">
    <location>
        <begin position="35"/>
        <end position="110"/>
    </location>
</feature>
<dbReference type="Proteomes" id="UP000242188">
    <property type="component" value="Unassembled WGS sequence"/>
</dbReference>
<sequence>MMYVKCLCLILSVYIVHVSSHENAYPPGIPPPNSQQQAHQHQAQQGYPNQGQQGNPNQGQQGQLNQGQQGNLNQGQQGHLNQGQQGNLNQGQQGQQGENLQFQAGQQQQQNLEATGHYQDVNVQNMQQGGPTGGGGRHGHHQGGFRQKEQVHNLDHIKEHLKEVIDKPKEDMTEEELEFHYFKLHDYDANNKLDGTEITKAITHFHDDHENANATPEEQAANKKVFSDEELSNIVEMVLKEDDLDKDGYITYAEFVKAQRKAQVTEPTQT</sequence>
<gene>
    <name evidence="7" type="ORF">KP79_PYT09579</name>
</gene>
<evidence type="ECO:0000259" key="6">
    <source>
        <dbReference type="PROSITE" id="PS50222"/>
    </source>
</evidence>
<name>A0A210R5S2_MIZYE</name>
<dbReference type="PROSITE" id="PS00018">
    <property type="entry name" value="EF_HAND_1"/>
    <property type="match status" value="2"/>
</dbReference>
<evidence type="ECO:0000256" key="5">
    <source>
        <dbReference type="SAM" id="SignalP"/>
    </source>
</evidence>
<dbReference type="InterPro" id="IPR052110">
    <property type="entry name" value="MCFD2-like"/>
</dbReference>
<evidence type="ECO:0000256" key="3">
    <source>
        <dbReference type="ARBA" id="ARBA00022837"/>
    </source>
</evidence>
<dbReference type="SUPFAM" id="SSF47473">
    <property type="entry name" value="EF-hand"/>
    <property type="match status" value="1"/>
</dbReference>
<feature type="region of interest" description="Disordered" evidence="4">
    <location>
        <begin position="25"/>
        <end position="110"/>
    </location>
</feature>
<feature type="region of interest" description="Disordered" evidence="4">
    <location>
        <begin position="124"/>
        <end position="146"/>
    </location>
</feature>
<evidence type="ECO:0000256" key="2">
    <source>
        <dbReference type="ARBA" id="ARBA00022737"/>
    </source>
</evidence>